<keyword evidence="5" id="KW-1185">Reference proteome</keyword>
<feature type="domain" description="Ribosome maturation factor RimP C-terminal" evidence="3">
    <location>
        <begin position="380"/>
        <end position="435"/>
    </location>
</feature>
<organism evidence="4 5">
    <name type="scientific">Chaetoceros tenuissimus</name>
    <dbReference type="NCBI Taxonomy" id="426638"/>
    <lineage>
        <taxon>Eukaryota</taxon>
        <taxon>Sar</taxon>
        <taxon>Stramenopiles</taxon>
        <taxon>Ochrophyta</taxon>
        <taxon>Bacillariophyta</taxon>
        <taxon>Coscinodiscophyceae</taxon>
        <taxon>Chaetocerotophycidae</taxon>
        <taxon>Chaetocerotales</taxon>
        <taxon>Chaetocerotaceae</taxon>
        <taxon>Chaetoceros</taxon>
    </lineage>
</organism>
<evidence type="ECO:0000256" key="1">
    <source>
        <dbReference type="SAM" id="MobiDB-lite"/>
    </source>
</evidence>
<dbReference type="InterPro" id="IPR028998">
    <property type="entry name" value="RimP_C"/>
</dbReference>
<protein>
    <recommendedName>
        <fullName evidence="3">Ribosome maturation factor RimP C-terminal domain-containing protein</fullName>
    </recommendedName>
</protein>
<reference evidence="4 5" key="1">
    <citation type="journal article" date="2021" name="Sci. Rep.">
        <title>The genome of the diatom Chaetoceros tenuissimus carries an ancient integrated fragment of an extant virus.</title>
        <authorList>
            <person name="Hongo Y."/>
            <person name="Kimura K."/>
            <person name="Takaki Y."/>
            <person name="Yoshida Y."/>
            <person name="Baba S."/>
            <person name="Kobayashi G."/>
            <person name="Nagasaki K."/>
            <person name="Hano T."/>
            <person name="Tomaru Y."/>
        </authorList>
    </citation>
    <scope>NUCLEOTIDE SEQUENCE [LARGE SCALE GENOMIC DNA]</scope>
    <source>
        <strain evidence="4 5">NIES-3715</strain>
    </source>
</reference>
<accession>A0AAD3CLT9</accession>
<dbReference type="InterPro" id="IPR036847">
    <property type="entry name" value="RimP_C_sf"/>
</dbReference>
<dbReference type="EMBL" id="BLLK01000027">
    <property type="protein sequence ID" value="GFH48293.1"/>
    <property type="molecule type" value="Genomic_DNA"/>
</dbReference>
<dbReference type="Proteomes" id="UP001054902">
    <property type="component" value="Unassembled WGS sequence"/>
</dbReference>
<comment type="caution">
    <text evidence="4">The sequence shown here is derived from an EMBL/GenBank/DDBJ whole genome shotgun (WGS) entry which is preliminary data.</text>
</comment>
<evidence type="ECO:0000313" key="4">
    <source>
        <dbReference type="EMBL" id="GFH48293.1"/>
    </source>
</evidence>
<gene>
    <name evidence="4" type="ORF">CTEN210_04769</name>
</gene>
<evidence type="ECO:0000256" key="2">
    <source>
        <dbReference type="SAM" id="SignalP"/>
    </source>
</evidence>
<evidence type="ECO:0000259" key="3">
    <source>
        <dbReference type="Pfam" id="PF17384"/>
    </source>
</evidence>
<sequence length="455" mass="50906">MKFSSTTVIALSLLLGERSNGFTLNPNSLAKRATSHTNLFVLSPSKIADDDGPTPTVEDSEPDVADPSEFPELSYDKDAIPIAHQPWRRGDTDGCETPIDAAWRVEGEQIIRLAAAGVGAEVKDITWYMANVVVTLDTTPGWNLSVQGPSGPEIRVEHSSAPQWFDEEDPEPEDDYGIYDGEEDGRMEVEDEEGNITSGIPNDPYDEREFDEATGTYLPKPIRPSREAVVRNISYEDFDKFEDDGMKIKLTDRDERISKKKLSMEDFQVYLEEYAAEAGVSVDDLEDKAVELRARYLRSDDLEAYYPEEYKRIGREEAFEKLAMPSIERADGVDTQALSVVARAITDALENPDVEDRLQILSRHDLILTSPGDEEHFVETQRHFDQMRGQVVSVQTQDPFGSNRVLTGHLVDRNALDVVINVKGRMVTIPLNMVAYVAIPAADGSVLEPEYIELE</sequence>
<dbReference type="Pfam" id="PF17384">
    <property type="entry name" value="DUF150_C"/>
    <property type="match status" value="1"/>
</dbReference>
<feature type="region of interest" description="Disordered" evidence="1">
    <location>
        <begin position="44"/>
        <end position="67"/>
    </location>
</feature>
<proteinExistence type="predicted"/>
<feature type="signal peptide" evidence="2">
    <location>
        <begin position="1"/>
        <end position="21"/>
    </location>
</feature>
<keyword evidence="2" id="KW-0732">Signal</keyword>
<name>A0AAD3CLT9_9STRA</name>
<evidence type="ECO:0000313" key="5">
    <source>
        <dbReference type="Proteomes" id="UP001054902"/>
    </source>
</evidence>
<dbReference type="SUPFAM" id="SSF74942">
    <property type="entry name" value="YhbC-like, C-terminal domain"/>
    <property type="match status" value="1"/>
</dbReference>
<dbReference type="AlphaFoldDB" id="A0AAD3CLT9"/>
<feature type="chain" id="PRO_5042190155" description="Ribosome maturation factor RimP C-terminal domain-containing protein" evidence="2">
    <location>
        <begin position="22"/>
        <end position="455"/>
    </location>
</feature>
<feature type="region of interest" description="Disordered" evidence="1">
    <location>
        <begin position="188"/>
        <end position="207"/>
    </location>
</feature>